<evidence type="ECO:0000313" key="2">
    <source>
        <dbReference type="Proteomes" id="UP001153678"/>
    </source>
</evidence>
<sequence>GKTPEICLYTFVELFIFKYLSDLGILTGNYSFDHLFSLYKKNNSAKDVLRHYAKIIRPKIKELFPESELDKTTIINGTIFVNEEQGKISIHYETVFEDVIKKFEKYGKLENIDHDFKIVRAVNQMVGEPKEGMKICDPACGVGKFPLEFIKDK</sequence>
<feature type="non-terminal residue" evidence="1">
    <location>
        <position position="153"/>
    </location>
</feature>
<dbReference type="OrthoDB" id="10266432at2759"/>
<comment type="caution">
    <text evidence="1">The sequence shown here is derived from an EMBL/GenBank/DDBJ whole genome shotgun (WGS) entry which is preliminary data.</text>
</comment>
<evidence type="ECO:0000313" key="1">
    <source>
        <dbReference type="EMBL" id="CAI2200578.1"/>
    </source>
</evidence>
<organism evidence="1 2">
    <name type="scientific">Funneliformis geosporum</name>
    <dbReference type="NCBI Taxonomy" id="1117311"/>
    <lineage>
        <taxon>Eukaryota</taxon>
        <taxon>Fungi</taxon>
        <taxon>Fungi incertae sedis</taxon>
        <taxon>Mucoromycota</taxon>
        <taxon>Glomeromycotina</taxon>
        <taxon>Glomeromycetes</taxon>
        <taxon>Glomerales</taxon>
        <taxon>Glomeraceae</taxon>
        <taxon>Funneliformis</taxon>
    </lineage>
</organism>
<dbReference type="SUPFAM" id="SSF53335">
    <property type="entry name" value="S-adenosyl-L-methionine-dependent methyltransferases"/>
    <property type="match status" value="1"/>
</dbReference>
<dbReference type="InterPro" id="IPR029063">
    <property type="entry name" value="SAM-dependent_MTases_sf"/>
</dbReference>
<keyword evidence="2" id="KW-1185">Reference proteome</keyword>
<accession>A0A9W4X198</accession>
<dbReference type="AlphaFoldDB" id="A0A9W4X198"/>
<protein>
    <submittedName>
        <fullName evidence="1">13478_t:CDS:1</fullName>
    </submittedName>
</protein>
<proteinExistence type="predicted"/>
<name>A0A9W4X198_9GLOM</name>
<feature type="non-terminal residue" evidence="1">
    <location>
        <position position="1"/>
    </location>
</feature>
<gene>
    <name evidence="1" type="ORF">FWILDA_LOCUS19639</name>
</gene>
<reference evidence="1" key="1">
    <citation type="submission" date="2022-08" db="EMBL/GenBank/DDBJ databases">
        <authorList>
            <person name="Kallberg Y."/>
            <person name="Tangrot J."/>
            <person name="Rosling A."/>
        </authorList>
    </citation>
    <scope>NUCLEOTIDE SEQUENCE</scope>
    <source>
        <strain evidence="1">Wild A</strain>
    </source>
</reference>
<dbReference type="EMBL" id="CAMKVN010024730">
    <property type="protein sequence ID" value="CAI2200578.1"/>
    <property type="molecule type" value="Genomic_DNA"/>
</dbReference>
<dbReference type="Proteomes" id="UP001153678">
    <property type="component" value="Unassembled WGS sequence"/>
</dbReference>
<dbReference type="Gene3D" id="3.40.50.150">
    <property type="entry name" value="Vaccinia Virus protein VP39"/>
    <property type="match status" value="1"/>
</dbReference>